<comment type="caution">
    <text evidence="1">The sequence shown here is derived from an EMBL/GenBank/DDBJ whole genome shotgun (WGS) entry which is preliminary data.</text>
</comment>
<proteinExistence type="predicted"/>
<accession>A0ACB8T2M8</accession>
<name>A0ACB8T2M8_9AGAM</name>
<evidence type="ECO:0000313" key="2">
    <source>
        <dbReference type="Proteomes" id="UP000814140"/>
    </source>
</evidence>
<reference evidence="1" key="1">
    <citation type="submission" date="2021-03" db="EMBL/GenBank/DDBJ databases">
        <authorList>
            <consortium name="DOE Joint Genome Institute"/>
            <person name="Ahrendt S."/>
            <person name="Looney B.P."/>
            <person name="Miyauchi S."/>
            <person name="Morin E."/>
            <person name="Drula E."/>
            <person name="Courty P.E."/>
            <person name="Chicoki N."/>
            <person name="Fauchery L."/>
            <person name="Kohler A."/>
            <person name="Kuo A."/>
            <person name="Labutti K."/>
            <person name="Pangilinan J."/>
            <person name="Lipzen A."/>
            <person name="Riley R."/>
            <person name="Andreopoulos W."/>
            <person name="He G."/>
            <person name="Johnson J."/>
            <person name="Barry K.W."/>
            <person name="Grigoriev I.V."/>
            <person name="Nagy L."/>
            <person name="Hibbett D."/>
            <person name="Henrissat B."/>
            <person name="Matheny P.B."/>
            <person name="Labbe J."/>
            <person name="Martin F."/>
        </authorList>
    </citation>
    <scope>NUCLEOTIDE SEQUENCE</scope>
    <source>
        <strain evidence="1">HHB10654</strain>
    </source>
</reference>
<dbReference type="EMBL" id="MU277207">
    <property type="protein sequence ID" value="KAI0062470.1"/>
    <property type="molecule type" value="Genomic_DNA"/>
</dbReference>
<protein>
    <submittedName>
        <fullName evidence="1">MFS general substrate transporter</fullName>
    </submittedName>
</protein>
<sequence>MSEKMEIASSPNIPKTTPHFEEKRKAGASWKDGEQLVIPKNRMGLVFGGLMGCAFLASLDQTIVATALPTIVESLGGGKNYSWVGSAYLLSSTAVGPLCGKLSDLIGRKPLLYFTILLFLIGSALCGAAQSMTWLIVCRAVQGIGGGGMMQLVQITIADIVSLEDRGKYGGFLGASWGVASVLGPLIGGLISDHASWRWCFYVNLPTGGAAGTILFVFLNLNPHQGMSFREHMRQFDFLGLALIISGVVCVLLGFNSGETSWSTTETIVLLVVGGVLMVAATVNEIYTHRSPIIPPRLFKTRTTSIILIGAFIHSVMLFGGAYYLPLYFQVIGSSATGAGILTIPYTIGSALIAIVAGALVSRYSSYRPVIWIGWSIMLLGMGLMTTLDDRSNTAEKVLYPLVLAIGQGCLTLTPQVALQAAMPIKDMATSTATYGFLRMLGATVGVSIGQAIYSSVLRKKVALIPNVNFDTSPAALSQSVRQLKDIADPVVRQQVIHAYTRAISTIWVVDAPLIGFGLISVLFMKAYTLKQNTVRAGDAEAAAAPTQLEERHDNEITEQIRAVNDDEDADI</sequence>
<keyword evidence="2" id="KW-1185">Reference proteome</keyword>
<evidence type="ECO:0000313" key="1">
    <source>
        <dbReference type="EMBL" id="KAI0062470.1"/>
    </source>
</evidence>
<reference evidence="1" key="2">
    <citation type="journal article" date="2022" name="New Phytol.">
        <title>Evolutionary transition to the ectomycorrhizal habit in the genomes of a hyperdiverse lineage of mushroom-forming fungi.</title>
        <authorList>
            <person name="Looney B."/>
            <person name="Miyauchi S."/>
            <person name="Morin E."/>
            <person name="Drula E."/>
            <person name="Courty P.E."/>
            <person name="Kohler A."/>
            <person name="Kuo A."/>
            <person name="LaButti K."/>
            <person name="Pangilinan J."/>
            <person name="Lipzen A."/>
            <person name="Riley R."/>
            <person name="Andreopoulos W."/>
            <person name="He G."/>
            <person name="Johnson J."/>
            <person name="Nolan M."/>
            <person name="Tritt A."/>
            <person name="Barry K.W."/>
            <person name="Grigoriev I.V."/>
            <person name="Nagy L.G."/>
            <person name="Hibbett D."/>
            <person name="Henrissat B."/>
            <person name="Matheny P.B."/>
            <person name="Labbe J."/>
            <person name="Martin F.M."/>
        </authorList>
    </citation>
    <scope>NUCLEOTIDE SEQUENCE</scope>
    <source>
        <strain evidence="1">HHB10654</strain>
    </source>
</reference>
<dbReference type="Proteomes" id="UP000814140">
    <property type="component" value="Unassembled WGS sequence"/>
</dbReference>
<gene>
    <name evidence="1" type="ORF">BV25DRAFT_1916001</name>
</gene>
<organism evidence="1 2">
    <name type="scientific">Artomyces pyxidatus</name>
    <dbReference type="NCBI Taxonomy" id="48021"/>
    <lineage>
        <taxon>Eukaryota</taxon>
        <taxon>Fungi</taxon>
        <taxon>Dikarya</taxon>
        <taxon>Basidiomycota</taxon>
        <taxon>Agaricomycotina</taxon>
        <taxon>Agaricomycetes</taxon>
        <taxon>Russulales</taxon>
        <taxon>Auriscalpiaceae</taxon>
        <taxon>Artomyces</taxon>
    </lineage>
</organism>